<feature type="chain" id="PRO_5032650661" description="Secreted protein" evidence="2">
    <location>
        <begin position="28"/>
        <end position="157"/>
    </location>
</feature>
<dbReference type="FunCoup" id="A0A804NYZ6">
    <property type="interactions" value="161"/>
</dbReference>
<protein>
    <recommendedName>
        <fullName evidence="5">Secreted protein</fullName>
    </recommendedName>
</protein>
<accession>A0A804NYZ6</accession>
<evidence type="ECO:0000313" key="4">
    <source>
        <dbReference type="Proteomes" id="UP000007305"/>
    </source>
</evidence>
<feature type="compositionally biased region" description="Polar residues" evidence="1">
    <location>
        <begin position="126"/>
        <end position="139"/>
    </location>
</feature>
<reference evidence="4" key="1">
    <citation type="journal article" date="2009" name="Science">
        <title>The B73 maize genome: complexity, diversity, and dynamics.</title>
        <authorList>
            <person name="Schnable P.S."/>
            <person name="Ware D."/>
            <person name="Fulton R.S."/>
            <person name="Stein J.C."/>
            <person name="Wei F."/>
            <person name="Pasternak S."/>
            <person name="Liang C."/>
            <person name="Zhang J."/>
            <person name="Fulton L."/>
            <person name="Graves T.A."/>
            <person name="Minx P."/>
            <person name="Reily A.D."/>
            <person name="Courtney L."/>
            <person name="Kruchowski S.S."/>
            <person name="Tomlinson C."/>
            <person name="Strong C."/>
            <person name="Delehaunty K."/>
            <person name="Fronick C."/>
            <person name="Courtney B."/>
            <person name="Rock S.M."/>
            <person name="Belter E."/>
            <person name="Du F."/>
            <person name="Kim K."/>
            <person name="Abbott R.M."/>
            <person name="Cotton M."/>
            <person name="Levy A."/>
            <person name="Marchetto P."/>
            <person name="Ochoa K."/>
            <person name="Jackson S.M."/>
            <person name="Gillam B."/>
            <person name="Chen W."/>
            <person name="Yan L."/>
            <person name="Higginbotham J."/>
            <person name="Cardenas M."/>
            <person name="Waligorski J."/>
            <person name="Applebaum E."/>
            <person name="Phelps L."/>
            <person name="Falcone J."/>
            <person name="Kanchi K."/>
            <person name="Thane T."/>
            <person name="Scimone A."/>
            <person name="Thane N."/>
            <person name="Henke J."/>
            <person name="Wang T."/>
            <person name="Ruppert J."/>
            <person name="Shah N."/>
            <person name="Rotter K."/>
            <person name="Hodges J."/>
            <person name="Ingenthron E."/>
            <person name="Cordes M."/>
            <person name="Kohlberg S."/>
            <person name="Sgro J."/>
            <person name="Delgado B."/>
            <person name="Mead K."/>
            <person name="Chinwalla A."/>
            <person name="Leonard S."/>
            <person name="Crouse K."/>
            <person name="Collura K."/>
            <person name="Kudrna D."/>
            <person name="Currie J."/>
            <person name="He R."/>
            <person name="Angelova A."/>
            <person name="Rajasekar S."/>
            <person name="Mueller T."/>
            <person name="Lomeli R."/>
            <person name="Scara G."/>
            <person name="Ko A."/>
            <person name="Delaney K."/>
            <person name="Wissotski M."/>
            <person name="Lopez G."/>
            <person name="Campos D."/>
            <person name="Braidotti M."/>
            <person name="Ashley E."/>
            <person name="Golser W."/>
            <person name="Kim H."/>
            <person name="Lee S."/>
            <person name="Lin J."/>
            <person name="Dujmic Z."/>
            <person name="Kim W."/>
            <person name="Talag J."/>
            <person name="Zuccolo A."/>
            <person name="Fan C."/>
            <person name="Sebastian A."/>
            <person name="Kramer M."/>
            <person name="Spiegel L."/>
            <person name="Nascimento L."/>
            <person name="Zutavern T."/>
            <person name="Miller B."/>
            <person name="Ambroise C."/>
            <person name="Muller S."/>
            <person name="Spooner W."/>
            <person name="Narechania A."/>
            <person name="Ren L."/>
            <person name="Wei S."/>
            <person name="Kumari S."/>
            <person name="Faga B."/>
            <person name="Levy M.J."/>
            <person name="McMahan L."/>
            <person name="Van Buren P."/>
            <person name="Vaughn M.W."/>
            <person name="Ying K."/>
            <person name="Yeh C.-T."/>
            <person name="Emrich S.J."/>
            <person name="Jia Y."/>
            <person name="Kalyanaraman A."/>
            <person name="Hsia A.-P."/>
            <person name="Barbazuk W.B."/>
            <person name="Baucom R.S."/>
            <person name="Brutnell T.P."/>
            <person name="Carpita N.C."/>
            <person name="Chaparro C."/>
            <person name="Chia J.-M."/>
            <person name="Deragon J.-M."/>
            <person name="Estill J.C."/>
            <person name="Fu Y."/>
            <person name="Jeddeloh J.A."/>
            <person name="Han Y."/>
            <person name="Lee H."/>
            <person name="Li P."/>
            <person name="Lisch D.R."/>
            <person name="Liu S."/>
            <person name="Liu Z."/>
            <person name="Nagel D.H."/>
            <person name="McCann M.C."/>
            <person name="SanMiguel P."/>
            <person name="Myers A.M."/>
            <person name="Nettleton D."/>
            <person name="Nguyen J."/>
            <person name="Penning B.W."/>
            <person name="Ponnala L."/>
            <person name="Schneider K.L."/>
            <person name="Schwartz D.C."/>
            <person name="Sharma A."/>
            <person name="Soderlund C."/>
            <person name="Springer N.M."/>
            <person name="Sun Q."/>
            <person name="Wang H."/>
            <person name="Waterman M."/>
            <person name="Westerman R."/>
            <person name="Wolfgruber T.K."/>
            <person name="Yang L."/>
            <person name="Yu Y."/>
            <person name="Zhang L."/>
            <person name="Zhou S."/>
            <person name="Zhu Q."/>
            <person name="Bennetzen J.L."/>
            <person name="Dawe R.K."/>
            <person name="Jiang J."/>
            <person name="Jiang N."/>
            <person name="Presting G.G."/>
            <person name="Wessler S.R."/>
            <person name="Aluru S."/>
            <person name="Martienssen R.A."/>
            <person name="Clifton S.W."/>
            <person name="McCombie W.R."/>
            <person name="Wing R.A."/>
            <person name="Wilson R.K."/>
        </authorList>
    </citation>
    <scope>NUCLEOTIDE SEQUENCE [LARGE SCALE GENOMIC DNA]</scope>
    <source>
        <strain evidence="4">cv. B73</strain>
    </source>
</reference>
<organism evidence="3 4">
    <name type="scientific">Zea mays</name>
    <name type="common">Maize</name>
    <dbReference type="NCBI Taxonomy" id="4577"/>
    <lineage>
        <taxon>Eukaryota</taxon>
        <taxon>Viridiplantae</taxon>
        <taxon>Streptophyta</taxon>
        <taxon>Embryophyta</taxon>
        <taxon>Tracheophyta</taxon>
        <taxon>Spermatophyta</taxon>
        <taxon>Magnoliopsida</taxon>
        <taxon>Liliopsida</taxon>
        <taxon>Poales</taxon>
        <taxon>Poaceae</taxon>
        <taxon>PACMAD clade</taxon>
        <taxon>Panicoideae</taxon>
        <taxon>Andropogonodae</taxon>
        <taxon>Andropogoneae</taxon>
        <taxon>Tripsacinae</taxon>
        <taxon>Zea</taxon>
    </lineage>
</organism>
<dbReference type="AlphaFoldDB" id="A0A804NYZ6"/>
<feature type="signal peptide" evidence="2">
    <location>
        <begin position="1"/>
        <end position="27"/>
    </location>
</feature>
<evidence type="ECO:0000313" key="3">
    <source>
        <dbReference type="EnsemblPlants" id="Zm00001eb196730_P001"/>
    </source>
</evidence>
<feature type="region of interest" description="Disordered" evidence="1">
    <location>
        <begin position="36"/>
        <end position="157"/>
    </location>
</feature>
<dbReference type="Gramene" id="Zm00001eb196730_T001">
    <property type="protein sequence ID" value="Zm00001eb196730_P001"/>
    <property type="gene ID" value="Zm00001eb196730"/>
</dbReference>
<dbReference type="PANTHER" id="PTHR35361">
    <property type="entry name" value="OS08G0443700 PROTEIN"/>
    <property type="match status" value="1"/>
</dbReference>
<reference evidence="3" key="3">
    <citation type="submission" date="2021-05" db="UniProtKB">
        <authorList>
            <consortium name="EnsemblPlants"/>
        </authorList>
    </citation>
    <scope>IDENTIFICATION</scope>
    <source>
        <strain evidence="3">cv. B73</strain>
    </source>
</reference>
<evidence type="ECO:0008006" key="5">
    <source>
        <dbReference type="Google" id="ProtNLM"/>
    </source>
</evidence>
<sequence>MAITIDRVHLAVAHVALPALLPTPCVAAVVLPKPLAKPSRADSDERWDARKTAMTKPASTHHQCSASSSPRQADSSSARRKNGTAPPKPGRADSAGPWVAHNKTTIPFPASSSSSSRTSSSHVSSDKWTMTMSRASSSADRWDVHKKQRPLQATTEL</sequence>
<dbReference type="EnsemblPlants" id="Zm00001eb196730_T001">
    <property type="protein sequence ID" value="Zm00001eb196730_P001"/>
    <property type="gene ID" value="Zm00001eb196730"/>
</dbReference>
<evidence type="ECO:0000256" key="1">
    <source>
        <dbReference type="SAM" id="MobiDB-lite"/>
    </source>
</evidence>
<dbReference type="PANTHER" id="PTHR35361:SF1">
    <property type="entry name" value="OS08G0443700 PROTEIN"/>
    <property type="match status" value="1"/>
</dbReference>
<keyword evidence="4" id="KW-1185">Reference proteome</keyword>
<reference evidence="3" key="2">
    <citation type="submission" date="2019-07" db="EMBL/GenBank/DDBJ databases">
        <authorList>
            <person name="Seetharam A."/>
            <person name="Woodhouse M."/>
            <person name="Cannon E."/>
        </authorList>
    </citation>
    <scope>NUCLEOTIDE SEQUENCE [LARGE SCALE GENOMIC DNA]</scope>
    <source>
        <strain evidence="3">cv. B73</strain>
    </source>
</reference>
<keyword evidence="2" id="KW-0732">Signal</keyword>
<dbReference type="InParanoid" id="A0A804NYZ6"/>
<feature type="compositionally biased region" description="Low complexity" evidence="1">
    <location>
        <begin position="111"/>
        <end position="123"/>
    </location>
</feature>
<name>A0A804NYZ6_MAIZE</name>
<feature type="compositionally biased region" description="Basic and acidic residues" evidence="1">
    <location>
        <begin position="39"/>
        <end position="51"/>
    </location>
</feature>
<proteinExistence type="predicted"/>
<dbReference type="Proteomes" id="UP000007305">
    <property type="component" value="Chromosome 4"/>
</dbReference>
<feature type="compositionally biased region" description="Low complexity" evidence="1">
    <location>
        <begin position="65"/>
        <end position="76"/>
    </location>
</feature>
<evidence type="ECO:0000256" key="2">
    <source>
        <dbReference type="SAM" id="SignalP"/>
    </source>
</evidence>